<keyword evidence="6" id="KW-1185">Reference proteome</keyword>
<dbReference type="Gene3D" id="3.40.50.150">
    <property type="entry name" value="Vaccinia Virus protein VP39"/>
    <property type="match status" value="1"/>
</dbReference>
<dbReference type="EMBL" id="QEAQ01000091">
    <property type="protein sequence ID" value="TPX55909.1"/>
    <property type="molecule type" value="Genomic_DNA"/>
</dbReference>
<dbReference type="Pfam" id="PF01564">
    <property type="entry name" value="Spermine_synth"/>
    <property type="match status" value="1"/>
</dbReference>
<dbReference type="AlphaFoldDB" id="A0A507DVW9"/>
<dbReference type="InterPro" id="IPR001045">
    <property type="entry name" value="Spermi_synthase"/>
</dbReference>
<dbReference type="PANTHER" id="PTHR43317">
    <property type="entry name" value="THERMOSPERMINE SYNTHASE ACAULIS5"/>
    <property type="match status" value="1"/>
</dbReference>
<dbReference type="GO" id="GO:0004014">
    <property type="term" value="F:adenosylmethionine decarboxylase activity"/>
    <property type="evidence" value="ECO:0007669"/>
    <property type="project" value="InterPro"/>
</dbReference>
<keyword evidence="4" id="KW-1133">Transmembrane helix</keyword>
<evidence type="ECO:0000256" key="4">
    <source>
        <dbReference type="SAM" id="Phobius"/>
    </source>
</evidence>
<feature type="transmembrane region" description="Helical" evidence="4">
    <location>
        <begin position="7"/>
        <end position="23"/>
    </location>
</feature>
<dbReference type="HAMAP" id="MF_00198">
    <property type="entry name" value="Spermidine_synth"/>
    <property type="match status" value="1"/>
</dbReference>
<gene>
    <name evidence="5" type="ORF">PhCBS80983_g04933</name>
</gene>
<evidence type="ECO:0000256" key="2">
    <source>
        <dbReference type="ARBA" id="ARBA00023115"/>
    </source>
</evidence>
<dbReference type="SUPFAM" id="SSF53335">
    <property type="entry name" value="S-adenosyl-L-methionine-dependent methyltransferases"/>
    <property type="match status" value="1"/>
</dbReference>
<proteinExistence type="inferred from homology"/>
<accession>A0A507DVW9</accession>
<evidence type="ECO:0000256" key="3">
    <source>
        <dbReference type="SAM" id="MobiDB-lite"/>
    </source>
</evidence>
<evidence type="ECO:0000313" key="5">
    <source>
        <dbReference type="EMBL" id="TPX55909.1"/>
    </source>
</evidence>
<keyword evidence="4" id="KW-0472">Membrane</keyword>
<evidence type="ECO:0008006" key="7">
    <source>
        <dbReference type="Google" id="ProtNLM"/>
    </source>
</evidence>
<keyword evidence="4" id="KW-0812">Transmembrane</keyword>
<dbReference type="Proteomes" id="UP000318582">
    <property type="component" value="Unassembled WGS sequence"/>
</dbReference>
<dbReference type="InterPro" id="IPR029063">
    <property type="entry name" value="SAM-dependent_MTases_sf"/>
</dbReference>
<reference evidence="5 6" key="1">
    <citation type="journal article" date="2019" name="Sci. Rep.">
        <title>Comparative genomics of chytrid fungi reveal insights into the obligate biotrophic and pathogenic lifestyle of Synchytrium endobioticum.</title>
        <authorList>
            <person name="van de Vossenberg B.T.L.H."/>
            <person name="Warris S."/>
            <person name="Nguyen H.D.T."/>
            <person name="van Gent-Pelzer M.P.E."/>
            <person name="Joly D.L."/>
            <person name="van de Geest H.C."/>
            <person name="Bonants P.J.M."/>
            <person name="Smith D.S."/>
            <person name="Levesque C.A."/>
            <person name="van der Lee T.A.J."/>
        </authorList>
    </citation>
    <scope>NUCLEOTIDE SEQUENCE [LARGE SCALE GENOMIC DNA]</scope>
    <source>
        <strain evidence="5 6">CBS 809.83</strain>
    </source>
</reference>
<dbReference type="Gene3D" id="3.60.90.10">
    <property type="entry name" value="S-adenosylmethionine decarboxylase"/>
    <property type="match status" value="1"/>
</dbReference>
<dbReference type="PANTHER" id="PTHR43317:SF3">
    <property type="entry name" value="BLR2883 PROTEIN"/>
    <property type="match status" value="1"/>
</dbReference>
<keyword evidence="2" id="KW-0620">Polyamine biosynthesis</keyword>
<sequence>MVLSRKQILYVAAAGFFLFLFYYQSGTGPSTRDEAVITRQREPSIKNKVAENVIKQPDASDATFTPPAQAKQVPEHTVIDSTNGHFKEKHKPERVESQSSTSAHAPQATPSPSAPTEYVPNHDATDVSKFSFDAKFIITEAMQLRYSSVLFATHPTHGVCLLSASCGTPITCSSDEAAHHESLVHAALLLHPHPRRVLIVGGVVEATVREALKHHSVTNVTWVAEDGILTNQTSHLLPEQYHYNDTLQRVRVENMLQTGYMKIAKMSDRHFDVIIIADDPGSLSGTSWLGTISNETRALIVESAQAALLPGGILALNSGSEQEQLWADRKLTTQFFTRHFYASRYVASFGSSVSYMFATRSEAPPDPTTLSPTYVDERLRQTTVGELQAYDGASHVHMFAIPKDVKKQMQEADLRARKGMKGLIVVGPTPAEYLHAPYSATTFPNVPMLGQTIIREYYGCNASSLTLDLVKKVVKSAVQNANDQLLAFGACSSPNATNATVGTQVTSISVVGITESGSIGLHAWPEYQYVAATITNYNNGTALNELMAHFSTEFGAIKSIGSTLHRGDSSRIAFGPVIDHVKYAESLTAGRGFPKPKIVLPGPFGGYLRRKDQLENNDL</sequence>
<organism evidence="5 6">
    <name type="scientific">Powellomyces hirtus</name>
    <dbReference type="NCBI Taxonomy" id="109895"/>
    <lineage>
        <taxon>Eukaryota</taxon>
        <taxon>Fungi</taxon>
        <taxon>Fungi incertae sedis</taxon>
        <taxon>Chytridiomycota</taxon>
        <taxon>Chytridiomycota incertae sedis</taxon>
        <taxon>Chytridiomycetes</taxon>
        <taxon>Spizellomycetales</taxon>
        <taxon>Powellomycetaceae</taxon>
        <taxon>Powellomyces</taxon>
    </lineage>
</organism>
<dbReference type="Pfam" id="PF02675">
    <property type="entry name" value="AdoMet_dc"/>
    <property type="match status" value="1"/>
</dbReference>
<dbReference type="GO" id="GO:0008295">
    <property type="term" value="P:spermidine biosynthetic process"/>
    <property type="evidence" value="ECO:0007669"/>
    <property type="project" value="InterPro"/>
</dbReference>
<comment type="caution">
    <text evidence="5">The sequence shown here is derived from an EMBL/GenBank/DDBJ whole genome shotgun (WGS) entry which is preliminary data.</text>
</comment>
<comment type="cofactor">
    <cofactor evidence="1">
        <name>pyruvate</name>
        <dbReference type="ChEBI" id="CHEBI:15361"/>
    </cofactor>
</comment>
<dbReference type="STRING" id="109895.A0A507DVW9"/>
<evidence type="ECO:0000313" key="6">
    <source>
        <dbReference type="Proteomes" id="UP000318582"/>
    </source>
</evidence>
<dbReference type="InterPro" id="IPR003826">
    <property type="entry name" value="AdoMetDC_fam_prok"/>
</dbReference>
<feature type="compositionally biased region" description="Low complexity" evidence="3">
    <location>
        <begin position="97"/>
        <end position="116"/>
    </location>
</feature>
<evidence type="ECO:0000256" key="1">
    <source>
        <dbReference type="ARBA" id="ARBA00001928"/>
    </source>
</evidence>
<name>A0A507DVW9_9FUNG</name>
<feature type="region of interest" description="Disordered" evidence="3">
    <location>
        <begin position="56"/>
        <end position="119"/>
    </location>
</feature>
<protein>
    <recommendedName>
        <fullName evidence="7">PABS domain-containing protein</fullName>
    </recommendedName>
</protein>